<feature type="region of interest" description="Disordered" evidence="1">
    <location>
        <begin position="1"/>
        <end position="21"/>
    </location>
</feature>
<accession>A0A3R7SXK3</accession>
<comment type="caution">
    <text evidence="3">The sequence shown here is derived from an EMBL/GenBank/DDBJ whole genome shotgun (WGS) entry which is preliminary data.</text>
</comment>
<name>A0A3R7SXK3_PENVA</name>
<evidence type="ECO:0000256" key="2">
    <source>
        <dbReference type="SAM" id="Phobius"/>
    </source>
</evidence>
<protein>
    <submittedName>
        <fullName evidence="3">Uncharacterized protein</fullName>
    </submittedName>
</protein>
<feature type="compositionally biased region" description="Pro residues" evidence="1">
    <location>
        <begin position="435"/>
        <end position="450"/>
    </location>
</feature>
<dbReference type="EMBL" id="QCYY01001153">
    <property type="protein sequence ID" value="ROT80095.1"/>
    <property type="molecule type" value="Genomic_DNA"/>
</dbReference>
<evidence type="ECO:0000256" key="1">
    <source>
        <dbReference type="SAM" id="MobiDB-lite"/>
    </source>
</evidence>
<dbReference type="STRING" id="6689.A0A3R7SXK3"/>
<evidence type="ECO:0000313" key="4">
    <source>
        <dbReference type="Proteomes" id="UP000283509"/>
    </source>
</evidence>
<reference evidence="3 4" key="2">
    <citation type="submission" date="2019-01" db="EMBL/GenBank/DDBJ databases">
        <title>The decoding of complex shrimp genome reveals the adaptation for benthos swimmer, frequently molting mechanism and breeding impact on genome.</title>
        <authorList>
            <person name="Sun Y."/>
            <person name="Gao Y."/>
            <person name="Yu Y."/>
        </authorList>
    </citation>
    <scope>NUCLEOTIDE SEQUENCE [LARGE SCALE GENOMIC DNA]</scope>
    <source>
        <tissue evidence="3">Muscle</tissue>
    </source>
</reference>
<dbReference type="AlphaFoldDB" id="A0A3R7SXK3"/>
<evidence type="ECO:0000313" key="3">
    <source>
        <dbReference type="EMBL" id="ROT80095.1"/>
    </source>
</evidence>
<feature type="region of interest" description="Disordered" evidence="1">
    <location>
        <begin position="435"/>
        <end position="475"/>
    </location>
</feature>
<sequence>MSSFISLQSRDPDRRIQSGQRGANNFGFAEENNCRTYQLAMVSCSFVSPASSRYSVRSFRLARLYDDCQYFFHFNFFSFFFLSSLTPFSLSLVNALFSSFLSALSPLLSLFPFPLSPLQLPPCPTSTALFPISPALHFASLLLSPFSALRILSFPPALPFRLSSFIFPASPSRSRFSPLCLASFPLSRASGALPLTPPLPSRSSSFRPPLPPHPFTRPRLPFNTAVLNLSPLVTPSPFPSSRPFPPLPSFPRTPRILPRFPSLYPFSLSPTHRLFPSPQSSPAFPLFPLLVPQCLPPHLPRLHPHPSGSLSSFPLSTSLVPFPPPLTTPSLYTLSPRSPPGFPLSPSFPRSLLFRYSLHSALPPLTAFPIPQPSLSSPLSRLSSHLPPSQPIPPVTLSPHLSALSRLPLSPHHLFRPLYLPTPLPSLSPSSPLPASLPPFRPFPSPPTPSLPSSASLLRPLEPPSPSPPLRRVLD</sequence>
<feature type="transmembrane region" description="Helical" evidence="2">
    <location>
        <begin position="70"/>
        <end position="88"/>
    </location>
</feature>
<proteinExistence type="predicted"/>
<dbReference type="Proteomes" id="UP000283509">
    <property type="component" value="Unassembled WGS sequence"/>
</dbReference>
<keyword evidence="2" id="KW-1133">Transmembrane helix</keyword>
<keyword evidence="2" id="KW-0472">Membrane</keyword>
<keyword evidence="2" id="KW-0812">Transmembrane</keyword>
<keyword evidence="4" id="KW-1185">Reference proteome</keyword>
<organism evidence="3 4">
    <name type="scientific">Penaeus vannamei</name>
    <name type="common">Whiteleg shrimp</name>
    <name type="synonym">Litopenaeus vannamei</name>
    <dbReference type="NCBI Taxonomy" id="6689"/>
    <lineage>
        <taxon>Eukaryota</taxon>
        <taxon>Metazoa</taxon>
        <taxon>Ecdysozoa</taxon>
        <taxon>Arthropoda</taxon>
        <taxon>Crustacea</taxon>
        <taxon>Multicrustacea</taxon>
        <taxon>Malacostraca</taxon>
        <taxon>Eumalacostraca</taxon>
        <taxon>Eucarida</taxon>
        <taxon>Decapoda</taxon>
        <taxon>Dendrobranchiata</taxon>
        <taxon>Penaeoidea</taxon>
        <taxon>Penaeidae</taxon>
        <taxon>Penaeus</taxon>
    </lineage>
</organism>
<feature type="compositionally biased region" description="Low complexity" evidence="1">
    <location>
        <begin position="451"/>
        <end position="460"/>
    </location>
</feature>
<gene>
    <name evidence="3" type="ORF">C7M84_001178</name>
</gene>
<reference evidence="3 4" key="1">
    <citation type="submission" date="2018-04" db="EMBL/GenBank/DDBJ databases">
        <authorList>
            <person name="Zhang X."/>
            <person name="Yuan J."/>
            <person name="Li F."/>
            <person name="Xiang J."/>
        </authorList>
    </citation>
    <scope>NUCLEOTIDE SEQUENCE [LARGE SCALE GENOMIC DNA]</scope>
    <source>
        <tissue evidence="3">Muscle</tissue>
    </source>
</reference>